<dbReference type="PANTHER" id="PTHR36166">
    <property type="entry name" value="CHROMOSOME 9, WHOLE GENOME SHOTGUN SEQUENCE"/>
    <property type="match status" value="1"/>
</dbReference>
<sequence length="143" mass="16421">MELNTEIQINATPERIWQFLTDFATYPQWNPFIRRASGKPEKGEQLEVYLQPEGAGGMTFRPGVLIAEPGRELRWRGHLLFPGLFDGEHIFIIEPIVAGGVRFIQREIFTGLLVPLFAHKLNTETRRGFEDMNKALKLRVEGE</sequence>
<dbReference type="SUPFAM" id="SSF55961">
    <property type="entry name" value="Bet v1-like"/>
    <property type="match status" value="1"/>
</dbReference>
<evidence type="ECO:0000313" key="2">
    <source>
        <dbReference type="Proteomes" id="UP000050360"/>
    </source>
</evidence>
<dbReference type="AlphaFoldDB" id="A0A0P8AEC9"/>
<dbReference type="InterPro" id="IPR019587">
    <property type="entry name" value="Polyketide_cyclase/dehydratase"/>
</dbReference>
<comment type="caution">
    <text evidence="1">The sequence shown here is derived from an EMBL/GenBank/DDBJ whole genome shotgun (WGS) entry which is preliminary data.</text>
</comment>
<evidence type="ECO:0000313" key="1">
    <source>
        <dbReference type="EMBL" id="KPQ45332.1"/>
    </source>
</evidence>
<proteinExistence type="predicted"/>
<dbReference type="CDD" id="cd07822">
    <property type="entry name" value="SRPBCC_4"/>
    <property type="match status" value="1"/>
</dbReference>
<accession>A0A0P8AEC9</accession>
<dbReference type="Proteomes" id="UP000050360">
    <property type="component" value="Unassembled WGS sequence"/>
</dbReference>
<organism evidence="1 2">
    <name type="scientific">Candidatus Methanoperedens nitratireducens</name>
    <dbReference type="NCBI Taxonomy" id="1392998"/>
    <lineage>
        <taxon>Archaea</taxon>
        <taxon>Methanobacteriati</taxon>
        <taxon>Methanobacteriota</taxon>
        <taxon>Stenosarchaea group</taxon>
        <taxon>Methanomicrobia</taxon>
        <taxon>Methanosarcinales</taxon>
        <taxon>ANME-2 cluster</taxon>
        <taxon>Candidatus Methanoperedentaceae</taxon>
        <taxon>Candidatus Methanoperedens</taxon>
    </lineage>
</organism>
<dbReference type="EMBL" id="LKCM01000011">
    <property type="protein sequence ID" value="KPQ45332.1"/>
    <property type="molecule type" value="Genomic_DNA"/>
</dbReference>
<gene>
    <name evidence="1" type="ORF">MPEBLZ_00084</name>
</gene>
<dbReference type="Gene3D" id="3.30.530.20">
    <property type="match status" value="1"/>
</dbReference>
<name>A0A0P8AEC9_9EURY</name>
<dbReference type="InterPro" id="IPR023393">
    <property type="entry name" value="START-like_dom_sf"/>
</dbReference>
<protein>
    <submittedName>
        <fullName evidence="1">Polyketide cyclase / dehydrase and lipid transport</fullName>
    </submittedName>
</protein>
<dbReference type="Pfam" id="PF10604">
    <property type="entry name" value="Polyketide_cyc2"/>
    <property type="match status" value="1"/>
</dbReference>
<dbReference type="PANTHER" id="PTHR36166:SF1">
    <property type="entry name" value="SRPBCC DOMAIN-CONTAINING PROTEIN"/>
    <property type="match status" value="1"/>
</dbReference>
<dbReference type="PATRIC" id="fig|1719120.3.peg.91"/>
<reference evidence="1 2" key="1">
    <citation type="submission" date="2015-09" db="EMBL/GenBank/DDBJ databases">
        <title>A metagenomics-based metabolic model of nitrate-dependent anaerobic oxidation of methane by Methanoperedens-like archaea.</title>
        <authorList>
            <person name="Arshad A."/>
            <person name="Speth D.R."/>
            <person name="De Graaf R.M."/>
            <person name="Op Den Camp H.J."/>
            <person name="Jetten M.S."/>
            <person name="Welte C.U."/>
        </authorList>
    </citation>
    <scope>NUCLEOTIDE SEQUENCE [LARGE SCALE GENOMIC DNA]</scope>
</reference>